<protein>
    <submittedName>
        <fullName evidence="1">Uncharacterized protein</fullName>
    </submittedName>
</protein>
<proteinExistence type="predicted"/>
<dbReference type="EMBL" id="FOCG01000001">
    <property type="protein sequence ID" value="SEM45995.1"/>
    <property type="molecule type" value="Genomic_DNA"/>
</dbReference>
<accession>A0A1H7YJ29</accession>
<reference evidence="1 2" key="1">
    <citation type="submission" date="2016-10" db="EMBL/GenBank/DDBJ databases">
        <authorList>
            <person name="de Groot N.N."/>
        </authorList>
    </citation>
    <scope>NUCLEOTIDE SEQUENCE [LARGE SCALE GENOMIC DNA]</scope>
    <source>
        <strain evidence="1 2">CGMCC 1.5070</strain>
    </source>
</reference>
<evidence type="ECO:0000313" key="1">
    <source>
        <dbReference type="EMBL" id="SEM45995.1"/>
    </source>
</evidence>
<organism evidence="1 2">
    <name type="scientific">Hydrogenoanaerobacterium saccharovorans</name>
    <dbReference type="NCBI Taxonomy" id="474960"/>
    <lineage>
        <taxon>Bacteria</taxon>
        <taxon>Bacillati</taxon>
        <taxon>Bacillota</taxon>
        <taxon>Clostridia</taxon>
        <taxon>Eubacteriales</taxon>
        <taxon>Oscillospiraceae</taxon>
        <taxon>Hydrogenoanaerobacterium</taxon>
    </lineage>
</organism>
<evidence type="ECO:0000313" key="2">
    <source>
        <dbReference type="Proteomes" id="UP000199158"/>
    </source>
</evidence>
<keyword evidence="2" id="KW-1185">Reference proteome</keyword>
<name>A0A1H7YJ29_9FIRM</name>
<dbReference type="STRING" id="474960.SAMN05216180_0069"/>
<dbReference type="Proteomes" id="UP000199158">
    <property type="component" value="Unassembled WGS sequence"/>
</dbReference>
<dbReference type="AlphaFoldDB" id="A0A1H7YJ29"/>
<dbReference type="RefSeq" id="WP_278320576.1">
    <property type="nucleotide sequence ID" value="NZ_FOCG01000001.1"/>
</dbReference>
<gene>
    <name evidence="1" type="ORF">SAMN05216180_0069</name>
</gene>
<sequence length="41" mass="4684">MSTVEMLVYLIRRGKITIERVAEQYKPEVSEILQSTANTEG</sequence>